<reference evidence="7 9" key="2">
    <citation type="journal article" date="2018" name="Plant J.">
        <title>The Physcomitrella patens chromosome-scale assembly reveals moss genome structure and evolution.</title>
        <authorList>
            <person name="Lang D."/>
            <person name="Ullrich K.K."/>
            <person name="Murat F."/>
            <person name="Fuchs J."/>
            <person name="Jenkins J."/>
            <person name="Haas F.B."/>
            <person name="Piednoel M."/>
            <person name="Gundlach H."/>
            <person name="Van Bel M."/>
            <person name="Meyberg R."/>
            <person name="Vives C."/>
            <person name="Morata J."/>
            <person name="Symeonidi A."/>
            <person name="Hiss M."/>
            <person name="Muchero W."/>
            <person name="Kamisugi Y."/>
            <person name="Saleh O."/>
            <person name="Blanc G."/>
            <person name="Decker E.L."/>
            <person name="van Gessel N."/>
            <person name="Grimwood J."/>
            <person name="Hayes R.D."/>
            <person name="Graham S.W."/>
            <person name="Gunter L.E."/>
            <person name="McDaniel S.F."/>
            <person name="Hoernstein S.N.W."/>
            <person name="Larsson A."/>
            <person name="Li F.W."/>
            <person name="Perroud P.F."/>
            <person name="Phillips J."/>
            <person name="Ranjan P."/>
            <person name="Rokshar D.S."/>
            <person name="Rothfels C.J."/>
            <person name="Schneider L."/>
            <person name="Shu S."/>
            <person name="Stevenson D.W."/>
            <person name="Thummler F."/>
            <person name="Tillich M."/>
            <person name="Villarreal Aguilar J.C."/>
            <person name="Widiez T."/>
            <person name="Wong G.K."/>
            <person name="Wymore A."/>
            <person name="Zhang Y."/>
            <person name="Zimmer A.D."/>
            <person name="Quatrano R.S."/>
            <person name="Mayer K.F.X."/>
            <person name="Goodstein D."/>
            <person name="Casacuberta J.M."/>
            <person name="Vandepoele K."/>
            <person name="Reski R."/>
            <person name="Cuming A.C."/>
            <person name="Tuskan G.A."/>
            <person name="Maumus F."/>
            <person name="Salse J."/>
            <person name="Schmutz J."/>
            <person name="Rensing S.A."/>
        </authorList>
    </citation>
    <scope>NUCLEOTIDE SEQUENCE [LARGE SCALE GENOMIC DNA]</scope>
    <source>
        <strain evidence="8 9">cv. Gransden 2004</strain>
    </source>
</reference>
<dbReference type="InterPro" id="IPR001128">
    <property type="entry name" value="Cyt_P450"/>
</dbReference>
<proteinExistence type="predicted"/>
<evidence type="ECO:0000256" key="2">
    <source>
        <dbReference type="ARBA" id="ARBA00022723"/>
    </source>
</evidence>
<organism evidence="7">
    <name type="scientific">Physcomitrium patens</name>
    <name type="common">Spreading-leaved earth moss</name>
    <name type="synonym">Physcomitrella patens</name>
    <dbReference type="NCBI Taxonomy" id="3218"/>
    <lineage>
        <taxon>Eukaryota</taxon>
        <taxon>Viridiplantae</taxon>
        <taxon>Streptophyta</taxon>
        <taxon>Embryophyta</taxon>
        <taxon>Bryophyta</taxon>
        <taxon>Bryophytina</taxon>
        <taxon>Bryopsida</taxon>
        <taxon>Funariidae</taxon>
        <taxon>Funariales</taxon>
        <taxon>Funariaceae</taxon>
        <taxon>Physcomitrium</taxon>
    </lineage>
</organism>
<reference evidence="8" key="3">
    <citation type="submission" date="2020-12" db="UniProtKB">
        <authorList>
            <consortium name="EnsemblPlants"/>
        </authorList>
    </citation>
    <scope>IDENTIFICATION</scope>
</reference>
<dbReference type="EMBL" id="ABEU02000016">
    <property type="protein sequence ID" value="PNR37414.1"/>
    <property type="molecule type" value="Genomic_DNA"/>
</dbReference>
<dbReference type="GO" id="GO:0016705">
    <property type="term" value="F:oxidoreductase activity, acting on paired donors, with incorporation or reduction of molecular oxygen"/>
    <property type="evidence" value="ECO:0007669"/>
    <property type="project" value="InterPro"/>
</dbReference>
<dbReference type="PRINTS" id="PR00463">
    <property type="entry name" value="EP450I"/>
</dbReference>
<dbReference type="PANTHER" id="PTHR24303">
    <property type="entry name" value="HEME-BINDING MONOOXYGENASE FAMILY"/>
    <property type="match status" value="1"/>
</dbReference>
<evidence type="ECO:0000313" key="7">
    <source>
        <dbReference type="EMBL" id="PNR37414.1"/>
    </source>
</evidence>
<name>A0A2K1J7A7_PHYPA</name>
<dbReference type="InterPro" id="IPR036396">
    <property type="entry name" value="Cyt_P450_sf"/>
</dbReference>
<dbReference type="Gramene" id="Pp3c16_5820V3.1">
    <property type="protein sequence ID" value="Pp3c16_5820V3.1"/>
    <property type="gene ID" value="Pp3c16_5820"/>
</dbReference>
<keyword evidence="5" id="KW-0503">Monooxygenase</keyword>
<dbReference type="PANTHER" id="PTHR24303:SF31">
    <property type="entry name" value="CYTOCHROME P450 307A1-RELATED"/>
    <property type="match status" value="1"/>
</dbReference>
<dbReference type="InParanoid" id="A0A2K1J7A7"/>
<feature type="binding site" description="axial binding residue" evidence="6">
    <location>
        <position position="284"/>
    </location>
    <ligand>
        <name>heme</name>
        <dbReference type="ChEBI" id="CHEBI:30413"/>
    </ligand>
    <ligandPart>
        <name>Fe</name>
        <dbReference type="ChEBI" id="CHEBI:18248"/>
    </ligandPart>
</feature>
<evidence type="ECO:0000256" key="3">
    <source>
        <dbReference type="ARBA" id="ARBA00023002"/>
    </source>
</evidence>
<dbReference type="Pfam" id="PF00067">
    <property type="entry name" value="p450"/>
    <property type="match status" value="1"/>
</dbReference>
<evidence type="ECO:0000256" key="6">
    <source>
        <dbReference type="PIRSR" id="PIRSR602401-1"/>
    </source>
</evidence>
<keyword evidence="3" id="KW-0560">Oxidoreductase</keyword>
<evidence type="ECO:0000256" key="4">
    <source>
        <dbReference type="ARBA" id="ARBA00023004"/>
    </source>
</evidence>
<dbReference type="STRING" id="3218.A0A2K1J7A7"/>
<evidence type="ECO:0000256" key="1">
    <source>
        <dbReference type="ARBA" id="ARBA00001971"/>
    </source>
</evidence>
<dbReference type="SUPFAM" id="SSF48264">
    <property type="entry name" value="Cytochrome P450"/>
    <property type="match status" value="1"/>
</dbReference>
<dbReference type="Gene3D" id="1.10.630.10">
    <property type="entry name" value="Cytochrome P450"/>
    <property type="match status" value="1"/>
</dbReference>
<evidence type="ECO:0000313" key="9">
    <source>
        <dbReference type="Proteomes" id="UP000006727"/>
    </source>
</evidence>
<evidence type="ECO:0000256" key="5">
    <source>
        <dbReference type="ARBA" id="ARBA00023033"/>
    </source>
</evidence>
<evidence type="ECO:0008006" key="10">
    <source>
        <dbReference type="Google" id="ProtNLM"/>
    </source>
</evidence>
<dbReference type="GO" id="GO:0020037">
    <property type="term" value="F:heme binding"/>
    <property type="evidence" value="ECO:0007669"/>
    <property type="project" value="InterPro"/>
</dbReference>
<dbReference type="PaxDb" id="3218-PP1S15_392V6.1"/>
<keyword evidence="2 6" id="KW-0479">Metal-binding</keyword>
<keyword evidence="9" id="KW-1185">Reference proteome</keyword>
<dbReference type="InterPro" id="IPR002401">
    <property type="entry name" value="Cyt_P450_E_grp-I"/>
</dbReference>
<protein>
    <recommendedName>
        <fullName evidence="10">Cytochrome P450</fullName>
    </recommendedName>
</protein>
<accession>A0A2K1J7A7</accession>
<gene>
    <name evidence="7" type="ORF">PHYPA_020523</name>
</gene>
<dbReference type="EnsemblPlants" id="Pp3c16_5820V3.1">
    <property type="protein sequence ID" value="Pp3c16_5820V3.1"/>
    <property type="gene ID" value="Pp3c16_5820"/>
</dbReference>
<dbReference type="OMA" id="WILSEIM"/>
<dbReference type="AlphaFoldDB" id="A0A2K1J7A7"/>
<keyword evidence="6" id="KW-0349">Heme</keyword>
<evidence type="ECO:0000313" key="8">
    <source>
        <dbReference type="EnsemblPlants" id="Pp3c16_5820V3.1"/>
    </source>
</evidence>
<keyword evidence="4 6" id="KW-0408">Iron</keyword>
<reference evidence="7 9" key="1">
    <citation type="journal article" date="2008" name="Science">
        <title>The Physcomitrella genome reveals evolutionary insights into the conquest of land by plants.</title>
        <authorList>
            <person name="Rensing S."/>
            <person name="Lang D."/>
            <person name="Zimmer A."/>
            <person name="Terry A."/>
            <person name="Salamov A."/>
            <person name="Shapiro H."/>
            <person name="Nishiyama T."/>
            <person name="Perroud P.-F."/>
            <person name="Lindquist E."/>
            <person name="Kamisugi Y."/>
            <person name="Tanahashi T."/>
            <person name="Sakakibara K."/>
            <person name="Fujita T."/>
            <person name="Oishi K."/>
            <person name="Shin-I T."/>
            <person name="Kuroki Y."/>
            <person name="Toyoda A."/>
            <person name="Suzuki Y."/>
            <person name="Hashimoto A."/>
            <person name="Yamaguchi K."/>
            <person name="Sugano A."/>
            <person name="Kohara Y."/>
            <person name="Fujiyama A."/>
            <person name="Anterola A."/>
            <person name="Aoki S."/>
            <person name="Ashton N."/>
            <person name="Barbazuk W.B."/>
            <person name="Barker E."/>
            <person name="Bennetzen J."/>
            <person name="Bezanilla M."/>
            <person name="Blankenship R."/>
            <person name="Cho S.H."/>
            <person name="Dutcher S."/>
            <person name="Estelle M."/>
            <person name="Fawcett J.A."/>
            <person name="Gundlach H."/>
            <person name="Hanada K."/>
            <person name="Heyl A."/>
            <person name="Hicks K.A."/>
            <person name="Hugh J."/>
            <person name="Lohr M."/>
            <person name="Mayer K."/>
            <person name="Melkozernov A."/>
            <person name="Murata T."/>
            <person name="Nelson D."/>
            <person name="Pils B."/>
            <person name="Prigge M."/>
            <person name="Reiss B."/>
            <person name="Renner T."/>
            <person name="Rombauts S."/>
            <person name="Rushton P."/>
            <person name="Sanderfoot A."/>
            <person name="Schween G."/>
            <person name="Shiu S.-H."/>
            <person name="Stueber K."/>
            <person name="Theodoulou F.L."/>
            <person name="Tu H."/>
            <person name="Van de Peer Y."/>
            <person name="Verrier P.J."/>
            <person name="Waters E."/>
            <person name="Wood A."/>
            <person name="Yang L."/>
            <person name="Cove D."/>
            <person name="Cuming A."/>
            <person name="Hasebe M."/>
            <person name="Lucas S."/>
            <person name="Mishler D.B."/>
            <person name="Reski R."/>
            <person name="Grigoriev I."/>
            <person name="Quatrano R.S."/>
            <person name="Boore J.L."/>
        </authorList>
    </citation>
    <scope>NUCLEOTIDE SEQUENCE [LARGE SCALE GENOMIC DNA]</scope>
    <source>
        <strain evidence="8 9">cv. Gransden 2004</strain>
    </source>
</reference>
<dbReference type="Proteomes" id="UP000006727">
    <property type="component" value="Chromosome 16"/>
</dbReference>
<sequence>MKPFGIGLRPHLRHASFKFIFNICFGRHVDAIAGGVGSHKDPLMMQLEALFIEVIRLGPAFIISDFVPTSLPFHSPIDIQRAAISGTIEKVLLDVIRGYKQRANIKVPRSEPVDLLDHLVCLQKDEQLQDKEIVWLLSELILASTDHVSTILEWTFAHLMANPQVQAKLHQEIDIVCSKRTNISTTEFDNMPYLVAIVKESMRVSSPIMLTIPHSTTKELNIGGFQLPMNTQIVCHLGALGQDANIYENPSCFDPNRFIGIGVNLNNAFEKQKNIVHLMTQQFCPGRGLEILHVYIFLVKLLQCFEFSHLYVEIMPFKTSDTVEWGVINVLRKPLVACLNPHL</sequence>
<dbReference type="GO" id="GO:0005506">
    <property type="term" value="F:iron ion binding"/>
    <property type="evidence" value="ECO:0007669"/>
    <property type="project" value="InterPro"/>
</dbReference>
<dbReference type="GO" id="GO:0004497">
    <property type="term" value="F:monooxygenase activity"/>
    <property type="evidence" value="ECO:0007669"/>
    <property type="project" value="UniProtKB-KW"/>
</dbReference>
<comment type="cofactor">
    <cofactor evidence="1 6">
        <name>heme</name>
        <dbReference type="ChEBI" id="CHEBI:30413"/>
    </cofactor>
</comment>